<protein>
    <submittedName>
        <fullName evidence="1">Uncharacterized protein</fullName>
    </submittedName>
</protein>
<dbReference type="AlphaFoldDB" id="A0A7S1NDY0"/>
<sequence length="102" mass="11382">MPSKEGLTNCCMKRMQARFLAKCFGFDSSTGKWGKMNNDAKDGLHQMTPVKRQVRPSPATKAAVDEKNNQWSGTTSVPLVLATALFQGAKRSRCLVIVFHHW</sequence>
<name>A0A7S1NDY0_9EUGL</name>
<accession>A0A7S1NDY0</accession>
<reference evidence="1" key="1">
    <citation type="submission" date="2021-01" db="EMBL/GenBank/DDBJ databases">
        <authorList>
            <person name="Corre E."/>
            <person name="Pelletier E."/>
            <person name="Niang G."/>
            <person name="Scheremetjew M."/>
            <person name="Finn R."/>
            <person name="Kale V."/>
            <person name="Holt S."/>
            <person name="Cochrane G."/>
            <person name="Meng A."/>
            <person name="Brown T."/>
            <person name="Cohen L."/>
        </authorList>
    </citation>
    <scope>NUCLEOTIDE SEQUENCE</scope>
    <source>
        <strain evidence="1">NIES-381</strain>
    </source>
</reference>
<gene>
    <name evidence="1" type="ORF">EGYM00392_LOCUS24787</name>
</gene>
<dbReference type="EMBL" id="HBGA01066521">
    <property type="protein sequence ID" value="CAD9013684.1"/>
    <property type="molecule type" value="Transcribed_RNA"/>
</dbReference>
<evidence type="ECO:0000313" key="1">
    <source>
        <dbReference type="EMBL" id="CAD9013684.1"/>
    </source>
</evidence>
<proteinExistence type="predicted"/>
<organism evidence="1">
    <name type="scientific">Eutreptiella gymnastica</name>
    <dbReference type="NCBI Taxonomy" id="73025"/>
    <lineage>
        <taxon>Eukaryota</taxon>
        <taxon>Discoba</taxon>
        <taxon>Euglenozoa</taxon>
        <taxon>Euglenida</taxon>
        <taxon>Spirocuta</taxon>
        <taxon>Euglenophyceae</taxon>
        <taxon>Eutreptiales</taxon>
        <taxon>Eutreptiaceae</taxon>
        <taxon>Eutreptiella</taxon>
    </lineage>
</organism>